<keyword evidence="6" id="KW-1185">Reference proteome</keyword>
<dbReference type="InterPro" id="IPR026590">
    <property type="entry name" value="Ssirtuin_cat_dom"/>
</dbReference>
<evidence type="ECO:0000259" key="5">
    <source>
        <dbReference type="PROSITE" id="PS50305"/>
    </source>
</evidence>
<feature type="compositionally biased region" description="Polar residues" evidence="4">
    <location>
        <begin position="167"/>
        <end position="176"/>
    </location>
</feature>
<organism evidence="6 7">
    <name type="scientific">Microtus ochrogaster</name>
    <name type="common">Prairie vole</name>
    <dbReference type="NCBI Taxonomy" id="79684"/>
    <lineage>
        <taxon>Eukaryota</taxon>
        <taxon>Metazoa</taxon>
        <taxon>Chordata</taxon>
        <taxon>Craniata</taxon>
        <taxon>Vertebrata</taxon>
        <taxon>Euteleostomi</taxon>
        <taxon>Mammalia</taxon>
        <taxon>Eutheria</taxon>
        <taxon>Euarchontoglires</taxon>
        <taxon>Glires</taxon>
        <taxon>Rodentia</taxon>
        <taxon>Myomorpha</taxon>
        <taxon>Muroidea</taxon>
        <taxon>Cricetidae</taxon>
        <taxon>Arvicolinae</taxon>
        <taxon>Microtus</taxon>
    </lineage>
</organism>
<name>A0ABM1U692_MICOH</name>
<sequence length="380" mass="42236">MWLSCFGPEPAGGSWSWWELASAHRVASQTLDPQGVVSTATCSSITSHTQRPFLNLTFSFTIPSRFSHWPRSCTLGTISLMSPTSSFDCSTTRSCFCGSTHRTSMGLRERLVFPPQSWLKLMGPLHQLHAQSVEGPSRGRTSGGIRVHHGGDTWQQAADMAARIGSSELTSSNSSRKQREQSGSRTDVMADRVPHCSVCTGIVKPDIVFFGEPLPARFLLHVADFPMADLLLILGTSLEVPAAVKLSVLLVHGHPALHTLSFRWSLLLACLKQYRSRCPDCSSTETWWVPLLGVLAARMWPSWVTLLRVWKGWWTSWAGHKSYRISSSGRLGSRMDRTDKTIVTRGKVTQQVLSRDTCLKTARTGLQIWAKPRVTWVTVF</sequence>
<evidence type="ECO:0000256" key="2">
    <source>
        <dbReference type="ARBA" id="ARBA00023027"/>
    </source>
</evidence>
<proteinExistence type="predicted"/>
<feature type="domain" description="Deacetylase sirtuin-type" evidence="5">
    <location>
        <begin position="1"/>
        <end position="295"/>
    </location>
</feature>
<feature type="compositionally biased region" description="Basic and acidic residues" evidence="4">
    <location>
        <begin position="177"/>
        <end position="187"/>
    </location>
</feature>
<dbReference type="GeneID" id="101989948"/>
<dbReference type="SUPFAM" id="SSF52467">
    <property type="entry name" value="DHS-like NAD/FAD-binding domain"/>
    <property type="match status" value="1"/>
</dbReference>
<dbReference type="InterPro" id="IPR029035">
    <property type="entry name" value="DHS-like_NAD/FAD-binding_dom"/>
</dbReference>
<dbReference type="RefSeq" id="XP_026637504.1">
    <property type="nucleotide sequence ID" value="XM_026781703.1"/>
</dbReference>
<dbReference type="InterPro" id="IPR003000">
    <property type="entry name" value="Sirtuin"/>
</dbReference>
<dbReference type="PANTHER" id="PTHR11085">
    <property type="entry name" value="NAD-DEPENDENT PROTEIN DEACYLASE SIRTUIN-5, MITOCHONDRIAL-RELATED"/>
    <property type="match status" value="1"/>
</dbReference>
<protein>
    <submittedName>
        <fullName evidence="7">NAD-dependent protein deacetylase sirtuin-3, mitochondrial isoform X4</fullName>
    </submittedName>
</protein>
<keyword evidence="2" id="KW-0520">NAD</keyword>
<dbReference type="PANTHER" id="PTHR11085:SF5">
    <property type="entry name" value="NAD-DEPENDENT PROTEIN DEACETYLASE SIRTUIN-3, MITOCHONDRIAL"/>
    <property type="match status" value="1"/>
</dbReference>
<evidence type="ECO:0000256" key="1">
    <source>
        <dbReference type="ARBA" id="ARBA00022679"/>
    </source>
</evidence>
<dbReference type="InterPro" id="IPR050134">
    <property type="entry name" value="NAD-dep_sirtuin_deacylases"/>
</dbReference>
<accession>A0ABM1U692</accession>
<reference evidence="7" key="1">
    <citation type="submission" date="2025-08" db="UniProtKB">
        <authorList>
            <consortium name="RefSeq"/>
        </authorList>
    </citation>
    <scope>IDENTIFICATION</scope>
</reference>
<dbReference type="Proteomes" id="UP000694915">
    <property type="component" value="Chromosome 8"/>
</dbReference>
<dbReference type="PROSITE" id="PS50305">
    <property type="entry name" value="SIRTUIN"/>
    <property type="match status" value="1"/>
</dbReference>
<evidence type="ECO:0000313" key="7">
    <source>
        <dbReference type="RefSeq" id="XP_026637504.1"/>
    </source>
</evidence>
<dbReference type="Pfam" id="PF02146">
    <property type="entry name" value="SIR2"/>
    <property type="match status" value="1"/>
</dbReference>
<gene>
    <name evidence="7" type="primary">Sirt3</name>
</gene>
<dbReference type="Gene3D" id="3.40.50.1220">
    <property type="entry name" value="TPP-binding domain"/>
    <property type="match status" value="1"/>
</dbReference>
<evidence type="ECO:0000256" key="3">
    <source>
        <dbReference type="PROSITE-ProRule" id="PRU00236"/>
    </source>
</evidence>
<feature type="region of interest" description="Disordered" evidence="4">
    <location>
        <begin position="166"/>
        <end position="187"/>
    </location>
</feature>
<keyword evidence="1" id="KW-0808">Transferase</keyword>
<comment type="caution">
    <text evidence="3">Lacks conserved residue(s) required for the propagation of feature annotation.</text>
</comment>
<evidence type="ECO:0000313" key="6">
    <source>
        <dbReference type="Proteomes" id="UP000694915"/>
    </source>
</evidence>
<evidence type="ECO:0000256" key="4">
    <source>
        <dbReference type="SAM" id="MobiDB-lite"/>
    </source>
</evidence>